<evidence type="ECO:0000313" key="3">
    <source>
        <dbReference type="Proteomes" id="UP000239747"/>
    </source>
</evidence>
<evidence type="ECO:0000256" key="1">
    <source>
        <dbReference type="SAM" id="Phobius"/>
    </source>
</evidence>
<sequence length="111" mass="12792">MLKAIHNRLALCKRINSYGIKTALLTFIYMMVIGSGYILTHFDFFIAFILLGVFIGTIINGIMIIAVLIQLLRNVNRTVETLFTIYILLLNIPMAFLLIFLNDFLNQHFYS</sequence>
<feature type="transmembrane region" description="Helical" evidence="1">
    <location>
        <begin position="81"/>
        <end position="101"/>
    </location>
</feature>
<accession>A0A2S7U8U7</accession>
<organism evidence="2 3">
    <name type="scientific">Nonlabens arenilitoris</name>
    <dbReference type="NCBI Taxonomy" id="1217969"/>
    <lineage>
        <taxon>Bacteria</taxon>
        <taxon>Pseudomonadati</taxon>
        <taxon>Bacteroidota</taxon>
        <taxon>Flavobacteriia</taxon>
        <taxon>Flavobacteriales</taxon>
        <taxon>Flavobacteriaceae</taxon>
        <taxon>Nonlabens</taxon>
    </lineage>
</organism>
<dbReference type="AlphaFoldDB" id="A0A2S7U8U7"/>
<proteinExistence type="predicted"/>
<gene>
    <name evidence="2" type="ORF">BST92_01575</name>
</gene>
<dbReference type="EMBL" id="MTPW01000001">
    <property type="protein sequence ID" value="PQJ30702.1"/>
    <property type="molecule type" value="Genomic_DNA"/>
</dbReference>
<keyword evidence="1" id="KW-0812">Transmembrane</keyword>
<name>A0A2S7U8U7_9FLAO</name>
<keyword evidence="3" id="KW-1185">Reference proteome</keyword>
<keyword evidence="1" id="KW-0472">Membrane</keyword>
<keyword evidence="1" id="KW-1133">Transmembrane helix</keyword>
<reference evidence="2 3" key="1">
    <citation type="submission" date="2017-01" db="EMBL/GenBank/DDBJ databases">
        <title>Trade-off between light-utilization and light-protection in marine flavobacteria.</title>
        <authorList>
            <person name="Kumagai Y."/>
            <person name="Yoshizawa S."/>
            <person name="Kogure K."/>
            <person name="Iwasaki W."/>
        </authorList>
    </citation>
    <scope>NUCLEOTIDE SEQUENCE [LARGE SCALE GENOMIC DNA]</scope>
    <source>
        <strain evidence="2 3">KCTC 32109</strain>
    </source>
</reference>
<protein>
    <submittedName>
        <fullName evidence="2">Uncharacterized protein</fullName>
    </submittedName>
</protein>
<feature type="transmembrane region" description="Helical" evidence="1">
    <location>
        <begin position="20"/>
        <end position="39"/>
    </location>
</feature>
<evidence type="ECO:0000313" key="2">
    <source>
        <dbReference type="EMBL" id="PQJ30702.1"/>
    </source>
</evidence>
<feature type="transmembrane region" description="Helical" evidence="1">
    <location>
        <begin position="45"/>
        <end position="69"/>
    </location>
</feature>
<dbReference type="Proteomes" id="UP000239747">
    <property type="component" value="Unassembled WGS sequence"/>
</dbReference>
<comment type="caution">
    <text evidence="2">The sequence shown here is derived from an EMBL/GenBank/DDBJ whole genome shotgun (WGS) entry which is preliminary data.</text>
</comment>